<dbReference type="EMBL" id="BTSX01000005">
    <property type="protein sequence ID" value="GMS98783.1"/>
    <property type="molecule type" value="Genomic_DNA"/>
</dbReference>
<comment type="caution">
    <text evidence="2">The sequence shown here is derived from an EMBL/GenBank/DDBJ whole genome shotgun (WGS) entry which is preliminary data.</text>
</comment>
<evidence type="ECO:0000256" key="1">
    <source>
        <dbReference type="SAM" id="MobiDB-lite"/>
    </source>
</evidence>
<feature type="compositionally biased region" description="Basic and acidic residues" evidence="1">
    <location>
        <begin position="8"/>
        <end position="24"/>
    </location>
</feature>
<protein>
    <submittedName>
        <fullName evidence="2">Uncharacterized protein</fullName>
    </submittedName>
</protein>
<dbReference type="AlphaFoldDB" id="A0AAV5TX37"/>
<accession>A0AAV5TX37</accession>
<feature type="non-terminal residue" evidence="2">
    <location>
        <position position="96"/>
    </location>
</feature>
<sequence length="96" mass="11289">PSPSSTTETKESTNDQSVVRKEEESVATTQVVHLQKEMAKAQNNFQNEIYIRFFENLDFASRIKLRLNRRLERLHLCVKNELFKIQVTISSDEYQL</sequence>
<feature type="non-terminal residue" evidence="2">
    <location>
        <position position="1"/>
    </location>
</feature>
<evidence type="ECO:0000313" key="2">
    <source>
        <dbReference type="EMBL" id="GMS98783.1"/>
    </source>
</evidence>
<keyword evidence="3" id="KW-1185">Reference proteome</keyword>
<gene>
    <name evidence="2" type="ORF">PENTCL1PPCAC_20958</name>
</gene>
<dbReference type="Proteomes" id="UP001432027">
    <property type="component" value="Unassembled WGS sequence"/>
</dbReference>
<proteinExistence type="predicted"/>
<organism evidence="2 3">
    <name type="scientific">Pristionchus entomophagus</name>
    <dbReference type="NCBI Taxonomy" id="358040"/>
    <lineage>
        <taxon>Eukaryota</taxon>
        <taxon>Metazoa</taxon>
        <taxon>Ecdysozoa</taxon>
        <taxon>Nematoda</taxon>
        <taxon>Chromadorea</taxon>
        <taxon>Rhabditida</taxon>
        <taxon>Rhabditina</taxon>
        <taxon>Diplogasteromorpha</taxon>
        <taxon>Diplogasteroidea</taxon>
        <taxon>Neodiplogasteridae</taxon>
        <taxon>Pristionchus</taxon>
    </lineage>
</organism>
<name>A0AAV5TX37_9BILA</name>
<reference evidence="2" key="1">
    <citation type="submission" date="2023-10" db="EMBL/GenBank/DDBJ databases">
        <title>Genome assembly of Pristionchus species.</title>
        <authorList>
            <person name="Yoshida K."/>
            <person name="Sommer R.J."/>
        </authorList>
    </citation>
    <scope>NUCLEOTIDE SEQUENCE</scope>
    <source>
        <strain evidence="2">RS0144</strain>
    </source>
</reference>
<feature type="region of interest" description="Disordered" evidence="1">
    <location>
        <begin position="1"/>
        <end position="24"/>
    </location>
</feature>
<evidence type="ECO:0000313" key="3">
    <source>
        <dbReference type="Proteomes" id="UP001432027"/>
    </source>
</evidence>